<keyword evidence="3" id="KW-1185">Reference proteome</keyword>
<protein>
    <submittedName>
        <fullName evidence="2">Uncharacterized protein</fullName>
    </submittedName>
</protein>
<sequence>MMAAATLPEQDHDSGDDSWTKIQPPSTVAGPSVSHDSPAALAHHLAEAASTPLAHLAKPVAAFLDEIPQAPPPSPPAKAKAPEKPADRDRRGISPTTRTRLLKACADILQIVGPSSFTNHSARDPLEHRLQGLVRYAAFAVQAAAAEEDQLASRESALDTNSGDQEEKGGLDKPNVVQD</sequence>
<feature type="region of interest" description="Disordered" evidence="1">
    <location>
        <begin position="148"/>
        <end position="179"/>
    </location>
</feature>
<evidence type="ECO:0000313" key="2">
    <source>
        <dbReference type="EMBL" id="KAK1573504.1"/>
    </source>
</evidence>
<accession>A0AAD8PNK9</accession>
<proteinExistence type="predicted"/>
<dbReference type="RefSeq" id="XP_060409121.1">
    <property type="nucleotide sequence ID" value="XM_060565041.1"/>
</dbReference>
<evidence type="ECO:0000256" key="1">
    <source>
        <dbReference type="SAM" id="MobiDB-lite"/>
    </source>
</evidence>
<dbReference type="EMBL" id="JAHLJV010000091">
    <property type="protein sequence ID" value="KAK1573504.1"/>
    <property type="molecule type" value="Genomic_DNA"/>
</dbReference>
<organism evidence="2 3">
    <name type="scientific">Colletotrichum navitas</name>
    <dbReference type="NCBI Taxonomy" id="681940"/>
    <lineage>
        <taxon>Eukaryota</taxon>
        <taxon>Fungi</taxon>
        <taxon>Dikarya</taxon>
        <taxon>Ascomycota</taxon>
        <taxon>Pezizomycotina</taxon>
        <taxon>Sordariomycetes</taxon>
        <taxon>Hypocreomycetidae</taxon>
        <taxon>Glomerellales</taxon>
        <taxon>Glomerellaceae</taxon>
        <taxon>Colletotrichum</taxon>
        <taxon>Colletotrichum graminicola species complex</taxon>
    </lineage>
</organism>
<dbReference type="GeneID" id="85449281"/>
<dbReference type="Proteomes" id="UP001230504">
    <property type="component" value="Unassembled WGS sequence"/>
</dbReference>
<gene>
    <name evidence="2" type="ORF">LY79DRAFT_707071</name>
</gene>
<evidence type="ECO:0000313" key="3">
    <source>
        <dbReference type="Proteomes" id="UP001230504"/>
    </source>
</evidence>
<feature type="region of interest" description="Disordered" evidence="1">
    <location>
        <begin position="64"/>
        <end position="98"/>
    </location>
</feature>
<name>A0AAD8PNK9_9PEZI</name>
<reference evidence="2" key="1">
    <citation type="submission" date="2021-06" db="EMBL/GenBank/DDBJ databases">
        <title>Comparative genomics, transcriptomics and evolutionary studies reveal genomic signatures of adaptation to plant cell wall in hemibiotrophic fungi.</title>
        <authorList>
            <consortium name="DOE Joint Genome Institute"/>
            <person name="Baroncelli R."/>
            <person name="Diaz J.F."/>
            <person name="Benocci T."/>
            <person name="Peng M."/>
            <person name="Battaglia E."/>
            <person name="Haridas S."/>
            <person name="Andreopoulos W."/>
            <person name="Labutti K."/>
            <person name="Pangilinan J."/>
            <person name="Floch G.L."/>
            <person name="Makela M.R."/>
            <person name="Henrissat B."/>
            <person name="Grigoriev I.V."/>
            <person name="Crouch J.A."/>
            <person name="De Vries R.P."/>
            <person name="Sukno S.A."/>
            <person name="Thon M.R."/>
        </authorList>
    </citation>
    <scope>NUCLEOTIDE SEQUENCE</scope>
    <source>
        <strain evidence="2">CBS 125086</strain>
    </source>
</reference>
<feature type="region of interest" description="Disordered" evidence="1">
    <location>
        <begin position="1"/>
        <end position="41"/>
    </location>
</feature>
<feature type="compositionally biased region" description="Basic and acidic residues" evidence="1">
    <location>
        <begin position="80"/>
        <end position="92"/>
    </location>
</feature>
<comment type="caution">
    <text evidence="2">The sequence shown here is derived from an EMBL/GenBank/DDBJ whole genome shotgun (WGS) entry which is preliminary data.</text>
</comment>
<dbReference type="AlphaFoldDB" id="A0AAD8PNK9"/>
<feature type="compositionally biased region" description="Basic and acidic residues" evidence="1">
    <location>
        <begin position="9"/>
        <end position="19"/>
    </location>
</feature>